<dbReference type="AlphaFoldDB" id="A0A6A4HMP1"/>
<feature type="compositionally biased region" description="Low complexity" evidence="1">
    <location>
        <begin position="571"/>
        <end position="581"/>
    </location>
</feature>
<accession>A0A6A4HMP1</accession>
<evidence type="ECO:0000256" key="1">
    <source>
        <dbReference type="SAM" id="MobiDB-lite"/>
    </source>
</evidence>
<keyword evidence="3" id="KW-1185">Reference proteome</keyword>
<gene>
    <name evidence="2" type="ORF">BT96DRAFT_993225</name>
</gene>
<name>A0A6A4HMP1_9AGAR</name>
<evidence type="ECO:0000313" key="3">
    <source>
        <dbReference type="Proteomes" id="UP000799118"/>
    </source>
</evidence>
<feature type="compositionally biased region" description="Polar residues" evidence="1">
    <location>
        <begin position="617"/>
        <end position="627"/>
    </location>
</feature>
<feature type="compositionally biased region" description="Basic and acidic residues" evidence="1">
    <location>
        <begin position="537"/>
        <end position="560"/>
    </location>
</feature>
<reference evidence="2" key="1">
    <citation type="journal article" date="2019" name="Environ. Microbiol.">
        <title>Fungal ecological strategies reflected in gene transcription - a case study of two litter decomposers.</title>
        <authorList>
            <person name="Barbi F."/>
            <person name="Kohler A."/>
            <person name="Barry K."/>
            <person name="Baskaran P."/>
            <person name="Daum C."/>
            <person name="Fauchery L."/>
            <person name="Ihrmark K."/>
            <person name="Kuo A."/>
            <person name="LaButti K."/>
            <person name="Lipzen A."/>
            <person name="Morin E."/>
            <person name="Grigoriev I.V."/>
            <person name="Henrissat B."/>
            <person name="Lindahl B."/>
            <person name="Martin F."/>
        </authorList>
    </citation>
    <scope>NUCLEOTIDE SEQUENCE</scope>
    <source>
        <strain evidence="2">JB14</strain>
    </source>
</reference>
<dbReference type="Proteomes" id="UP000799118">
    <property type="component" value="Unassembled WGS sequence"/>
</dbReference>
<evidence type="ECO:0000313" key="2">
    <source>
        <dbReference type="EMBL" id="KAE9400222.1"/>
    </source>
</evidence>
<proteinExistence type="predicted"/>
<feature type="compositionally biased region" description="Basic and acidic residues" evidence="1">
    <location>
        <begin position="17"/>
        <end position="39"/>
    </location>
</feature>
<feature type="region of interest" description="Disordered" evidence="1">
    <location>
        <begin position="319"/>
        <end position="627"/>
    </location>
</feature>
<organism evidence="2 3">
    <name type="scientific">Gymnopus androsaceus JB14</name>
    <dbReference type="NCBI Taxonomy" id="1447944"/>
    <lineage>
        <taxon>Eukaryota</taxon>
        <taxon>Fungi</taxon>
        <taxon>Dikarya</taxon>
        <taxon>Basidiomycota</taxon>
        <taxon>Agaricomycotina</taxon>
        <taxon>Agaricomycetes</taxon>
        <taxon>Agaricomycetidae</taxon>
        <taxon>Agaricales</taxon>
        <taxon>Marasmiineae</taxon>
        <taxon>Omphalotaceae</taxon>
        <taxon>Gymnopus</taxon>
    </lineage>
</organism>
<feature type="region of interest" description="Disordered" evidence="1">
    <location>
        <begin position="273"/>
        <end position="293"/>
    </location>
</feature>
<feature type="region of interest" description="Disordered" evidence="1">
    <location>
        <begin position="1"/>
        <end position="39"/>
    </location>
</feature>
<dbReference type="EMBL" id="ML769459">
    <property type="protein sequence ID" value="KAE9400222.1"/>
    <property type="molecule type" value="Genomic_DNA"/>
</dbReference>
<dbReference type="OrthoDB" id="2681654at2759"/>
<sequence>MSRRGATPSYESSQQSHIDDLVQRNRASEHAHRKLKEELTQEKARAKLAIQDIQNKLHAEKREWREACDTLQTCNRIHQLRLQAELEKGKYQLLVEQELLRKEKVAALQRELAITKFQAQETSLEHRIEDLEDKLAKLGQQLQDEKHASKAQILKLVTHMQTQEKELEAAEEARADNQAELDGLHRANAESQVSSDSLGVKLERTTLQLDGARSKNADLERANEELKLSNEELKRQVAKWQSLESKGGTEMETSRKKRVELEVQLQAVQNQLTKREEEDAKMQKRLEKSKQRIQEWQEEAEEWKKKYGRLERDMKKFAALKQTRDTVPPTDSEEEIAQAMTQTVPPSSPAPPVGTSRRKPPSSKPAPRQTHKGAVPAAATSSSHTPPEVDADEEVTVVAPTRGKGKGKAKATETESDAGTEAEQHRKQRKPKSKQAASGSGTGSEIEAVAPTRGKGKGKAKAIETESDAGTETEPRRKQRKPKSKQPSGNGSGSEIEVLSAEDSTAAAGKRNGPKARKEAEVERKGKRKATSPPADDGSREPSEAPLKRTKRNDDTEQPKPKPNGRGGRGKAAAAAAPSRAESTASTVTVEPEAGGSGSQKPVASKKRKINVFQPPGNKTNLSDFNFGSQGSVIPSVLSPLKPQDAVPARSMSFLGSLLRR</sequence>
<protein>
    <submittedName>
        <fullName evidence="2">Uncharacterized protein</fullName>
    </submittedName>
</protein>